<dbReference type="Pfam" id="PF00535">
    <property type="entry name" value="Glycos_transf_2"/>
    <property type="match status" value="1"/>
</dbReference>
<dbReference type="PANTHER" id="PTHR22916:SF3">
    <property type="entry name" value="UDP-GLCNAC:BETAGAL BETA-1,3-N-ACETYLGLUCOSAMINYLTRANSFERASE-LIKE PROTEIN 1"/>
    <property type="match status" value="1"/>
</dbReference>
<evidence type="ECO:0000313" key="3">
    <source>
        <dbReference type="Proteomes" id="UP000184420"/>
    </source>
</evidence>
<dbReference type="Gene3D" id="3.90.550.10">
    <property type="entry name" value="Spore Coat Polysaccharide Biosynthesis Protein SpsA, Chain A"/>
    <property type="match status" value="1"/>
</dbReference>
<evidence type="ECO:0000313" key="2">
    <source>
        <dbReference type="EMBL" id="SHM28148.1"/>
    </source>
</evidence>
<protein>
    <submittedName>
        <fullName evidence="2">Glycosyltransferase involved in cell wall bisynthesis</fullName>
    </submittedName>
</protein>
<evidence type="ECO:0000259" key="1">
    <source>
        <dbReference type="Pfam" id="PF00535"/>
    </source>
</evidence>
<dbReference type="InterPro" id="IPR001173">
    <property type="entry name" value="Glyco_trans_2-like"/>
</dbReference>
<name>A0A1M7HI87_9BACT</name>
<proteinExistence type="predicted"/>
<accession>A0A1M7HI87</accession>
<keyword evidence="2" id="KW-0808">Transferase</keyword>
<reference evidence="2 3" key="1">
    <citation type="submission" date="2016-11" db="EMBL/GenBank/DDBJ databases">
        <authorList>
            <person name="Jaros S."/>
            <person name="Januszkiewicz K."/>
            <person name="Wedrychowicz H."/>
        </authorList>
    </citation>
    <scope>NUCLEOTIDE SEQUENCE [LARGE SCALE GENOMIC DNA]</scope>
    <source>
        <strain evidence="2 3">DSM 27406</strain>
    </source>
</reference>
<dbReference type="EMBL" id="FRBL01000007">
    <property type="protein sequence ID" value="SHM28148.1"/>
    <property type="molecule type" value="Genomic_DNA"/>
</dbReference>
<dbReference type="GO" id="GO:0016758">
    <property type="term" value="F:hexosyltransferase activity"/>
    <property type="evidence" value="ECO:0007669"/>
    <property type="project" value="UniProtKB-ARBA"/>
</dbReference>
<organism evidence="2 3">
    <name type="scientific">Chitinophaga jiangningensis</name>
    <dbReference type="NCBI Taxonomy" id="1419482"/>
    <lineage>
        <taxon>Bacteria</taxon>
        <taxon>Pseudomonadati</taxon>
        <taxon>Bacteroidota</taxon>
        <taxon>Chitinophagia</taxon>
        <taxon>Chitinophagales</taxon>
        <taxon>Chitinophagaceae</taxon>
        <taxon>Chitinophaga</taxon>
    </lineage>
</organism>
<keyword evidence="3" id="KW-1185">Reference proteome</keyword>
<feature type="domain" description="Glycosyltransferase 2-like" evidence="1">
    <location>
        <begin position="7"/>
        <end position="173"/>
    </location>
</feature>
<dbReference type="Proteomes" id="UP000184420">
    <property type="component" value="Unassembled WGS sequence"/>
</dbReference>
<dbReference type="SUPFAM" id="SSF53448">
    <property type="entry name" value="Nucleotide-diphospho-sugar transferases"/>
    <property type="match status" value="1"/>
</dbReference>
<dbReference type="InterPro" id="IPR029044">
    <property type="entry name" value="Nucleotide-diphossugar_trans"/>
</dbReference>
<dbReference type="PANTHER" id="PTHR22916">
    <property type="entry name" value="GLYCOSYLTRANSFERASE"/>
    <property type="match status" value="1"/>
</dbReference>
<dbReference type="RefSeq" id="WP_073084269.1">
    <property type="nucleotide sequence ID" value="NZ_FRBL01000007.1"/>
</dbReference>
<gene>
    <name evidence="2" type="ORF">SAMN05444266_107249</name>
</gene>
<dbReference type="STRING" id="1419482.SAMN05444266_107249"/>
<dbReference type="OrthoDB" id="9815829at2"/>
<sequence>MKKGLVSIITPVYNAERFISQTIDSVLAQTYPEWEMIIIDDGSKDNSVEVIRKYVEQDTRISYFAQANGGSAAARNNGIRRANGQYIALLDADDLWDSNFLDSQIQLMKDKNSALVYSSHRLINEQSEEIHRPFIVPEKVTYKSLLKTCSISCLTGLYDTTGFGKIYLREDLRSLRDDYVYWLEIIKKTKVAYGNPNVIASYRVMSSSVTGNKKKVIKPQFLVYLKVEKLGWIRSVYYLCHWAYFGYKKYYTK</sequence>
<dbReference type="AlphaFoldDB" id="A0A1M7HI87"/>